<evidence type="ECO:0000313" key="5">
    <source>
        <dbReference type="EMBL" id="SNQ29830.1"/>
    </source>
</evidence>
<gene>
    <name evidence="3" type="primary">yacG</name>
    <name evidence="5" type="ORF">SAMN05444584_1801</name>
</gene>
<dbReference type="InterPro" id="IPR013088">
    <property type="entry name" value="Znf_NHR/GATA"/>
</dbReference>
<organism evidence="5 6">
    <name type="scientific">Acinetobacter apis</name>
    <dbReference type="NCBI Taxonomy" id="1229165"/>
    <lineage>
        <taxon>Bacteria</taxon>
        <taxon>Pseudomonadati</taxon>
        <taxon>Pseudomonadota</taxon>
        <taxon>Gammaproteobacteria</taxon>
        <taxon>Moraxellales</taxon>
        <taxon>Moraxellaceae</taxon>
        <taxon>Acinetobacter</taxon>
    </lineage>
</organism>
<dbReference type="AlphaFoldDB" id="A0A217EI00"/>
<feature type="binding site" evidence="3">
    <location>
        <position position="25"/>
    </location>
    <ligand>
        <name>Zn(2+)</name>
        <dbReference type="ChEBI" id="CHEBI:29105"/>
    </ligand>
</feature>
<comment type="subunit">
    <text evidence="3">Interacts with GyrB.</text>
</comment>
<proteinExistence type="inferred from homology"/>
<comment type="function">
    <text evidence="3">Inhibits all the catalytic activities of DNA gyrase by preventing its interaction with DNA. Acts by binding directly to the C-terminal domain of GyrB, which probably disrupts DNA binding by the gyrase.</text>
</comment>
<evidence type="ECO:0000256" key="2">
    <source>
        <dbReference type="ARBA" id="ARBA00022833"/>
    </source>
</evidence>
<feature type="binding site" evidence="3">
    <location>
        <position position="7"/>
    </location>
    <ligand>
        <name>Zn(2+)</name>
        <dbReference type="ChEBI" id="CHEBI:29105"/>
    </ligand>
</feature>
<dbReference type="EMBL" id="FZLN01000003">
    <property type="protein sequence ID" value="SNQ29830.1"/>
    <property type="molecule type" value="Genomic_DNA"/>
</dbReference>
<comment type="cofactor">
    <cofactor evidence="3">
        <name>Zn(2+)</name>
        <dbReference type="ChEBI" id="CHEBI:29105"/>
    </cofactor>
    <text evidence="3">Binds 1 zinc ion.</text>
</comment>
<accession>A0A217EI00</accession>
<feature type="region of interest" description="Disordered" evidence="4">
    <location>
        <begin position="42"/>
        <end position="61"/>
    </location>
</feature>
<dbReference type="GO" id="GO:0008657">
    <property type="term" value="F:DNA topoisomerase type II (double strand cut, ATP-hydrolyzing) inhibitor activity"/>
    <property type="evidence" value="ECO:0007669"/>
    <property type="project" value="UniProtKB-UniRule"/>
</dbReference>
<protein>
    <recommendedName>
        <fullName evidence="3">DNA gyrase inhibitor YacG</fullName>
    </recommendedName>
</protein>
<feature type="binding site" evidence="3">
    <location>
        <position position="10"/>
    </location>
    <ligand>
        <name>Zn(2+)</name>
        <dbReference type="ChEBI" id="CHEBI:29105"/>
    </ligand>
</feature>
<dbReference type="OrthoDB" id="9809663at2"/>
<keyword evidence="1 3" id="KW-0479">Metal-binding</keyword>
<sequence>MSRSFPCSRCGQMTTWQDNPFRPFCSDRCKLIDLGAWANEEYRLPTQDSPQSEISREKDEY</sequence>
<dbReference type="PANTHER" id="PTHR36150:SF1">
    <property type="entry name" value="DNA GYRASE INHIBITOR YACG"/>
    <property type="match status" value="1"/>
</dbReference>
<dbReference type="Proteomes" id="UP000243463">
    <property type="component" value="Unassembled WGS sequence"/>
</dbReference>
<name>A0A217EI00_9GAMM</name>
<evidence type="ECO:0000313" key="6">
    <source>
        <dbReference type="Proteomes" id="UP000243463"/>
    </source>
</evidence>
<reference evidence="6" key="1">
    <citation type="submission" date="2017-06" db="EMBL/GenBank/DDBJ databases">
        <authorList>
            <person name="Varghese N."/>
            <person name="Submissions S."/>
        </authorList>
    </citation>
    <scope>NUCLEOTIDE SEQUENCE [LARGE SCALE GENOMIC DNA]</scope>
    <source>
        <strain evidence="6">ANC 5114</strain>
    </source>
</reference>
<dbReference type="GO" id="GO:0008270">
    <property type="term" value="F:zinc ion binding"/>
    <property type="evidence" value="ECO:0007669"/>
    <property type="project" value="UniProtKB-UniRule"/>
</dbReference>
<dbReference type="SUPFAM" id="SSF57716">
    <property type="entry name" value="Glucocorticoid receptor-like (DNA-binding domain)"/>
    <property type="match status" value="1"/>
</dbReference>
<dbReference type="Pfam" id="PF03884">
    <property type="entry name" value="YacG"/>
    <property type="match status" value="1"/>
</dbReference>
<keyword evidence="2 3" id="KW-0862">Zinc</keyword>
<dbReference type="RefSeq" id="WP_088823881.1">
    <property type="nucleotide sequence ID" value="NZ_FZLN01000003.1"/>
</dbReference>
<comment type="similarity">
    <text evidence="3">Belongs to the DNA gyrase inhibitor YacG family.</text>
</comment>
<keyword evidence="6" id="KW-1185">Reference proteome</keyword>
<evidence type="ECO:0000256" key="4">
    <source>
        <dbReference type="SAM" id="MobiDB-lite"/>
    </source>
</evidence>
<dbReference type="Gene3D" id="3.30.50.10">
    <property type="entry name" value="Erythroid Transcription Factor GATA-1, subunit A"/>
    <property type="match status" value="1"/>
</dbReference>
<dbReference type="HAMAP" id="MF_00649">
    <property type="entry name" value="DNA_gyrase_inhibitor_YacG"/>
    <property type="match status" value="1"/>
</dbReference>
<dbReference type="PANTHER" id="PTHR36150">
    <property type="entry name" value="DNA GYRASE INHIBITOR YACG"/>
    <property type="match status" value="1"/>
</dbReference>
<evidence type="ECO:0000256" key="1">
    <source>
        <dbReference type="ARBA" id="ARBA00022723"/>
    </source>
</evidence>
<evidence type="ECO:0000256" key="3">
    <source>
        <dbReference type="HAMAP-Rule" id="MF_00649"/>
    </source>
</evidence>
<dbReference type="GO" id="GO:0006355">
    <property type="term" value="P:regulation of DNA-templated transcription"/>
    <property type="evidence" value="ECO:0007669"/>
    <property type="project" value="InterPro"/>
</dbReference>
<feature type="binding site" evidence="3">
    <location>
        <position position="29"/>
    </location>
    <ligand>
        <name>Zn(2+)</name>
        <dbReference type="ChEBI" id="CHEBI:29105"/>
    </ligand>
</feature>
<dbReference type="InterPro" id="IPR005584">
    <property type="entry name" value="DNA_gyrase_inhibitor_YacG"/>
</dbReference>